<dbReference type="PANTHER" id="PTHR32089">
    <property type="entry name" value="METHYL-ACCEPTING CHEMOTAXIS PROTEIN MCPB"/>
    <property type="match status" value="1"/>
</dbReference>
<dbReference type="SUPFAM" id="SSF58104">
    <property type="entry name" value="Methyl-accepting chemotaxis protein (MCP) signaling domain"/>
    <property type="match status" value="1"/>
</dbReference>
<sequence length="286" mass="31268">MNNKLLSKETENTGETHIIITSFIEILDQLPALFEDEIAFTLTDKQRFVKFVESKNMPAYSQVGKIIPKGEALREVMESGKMKAFTVDDYNNMSIRVVAIPLKDEQGKVVGAISYGKNLVNSTKITKMSVDLSNATASILKVANVINTDIQNIREINTKVVDEVKNTSDQCNNTDDIIKFIEGIAKQTNLLGLNAAIEASRAGELGKGFGVVASEIRKLSGSSTQSITEINTILKSIKDSVGKVEKIIGIAMTSAEKQEQELTQIIHSVKELNKSAETLAEMASKL</sequence>
<dbReference type="Proteomes" id="UP000287872">
    <property type="component" value="Unassembled WGS sequence"/>
</dbReference>
<evidence type="ECO:0000256" key="2">
    <source>
        <dbReference type="ARBA" id="ARBA00029447"/>
    </source>
</evidence>
<dbReference type="AlphaFoldDB" id="A0A401UNS9"/>
<keyword evidence="1 3" id="KW-0807">Transducer</keyword>
<proteinExistence type="inferred from homology"/>
<comment type="similarity">
    <text evidence="2">Belongs to the methyl-accepting chemotaxis (MCP) protein family.</text>
</comment>
<evidence type="ECO:0000256" key="3">
    <source>
        <dbReference type="PROSITE-ProRule" id="PRU00284"/>
    </source>
</evidence>
<dbReference type="OrthoDB" id="9807021at2"/>
<gene>
    <name evidence="5" type="ORF">Ctaglu_28180</name>
</gene>
<evidence type="ECO:0000313" key="5">
    <source>
        <dbReference type="EMBL" id="GCD11195.1"/>
    </source>
</evidence>
<evidence type="ECO:0000259" key="4">
    <source>
        <dbReference type="PROSITE" id="PS50111"/>
    </source>
</evidence>
<dbReference type="SMART" id="SM00283">
    <property type="entry name" value="MA"/>
    <property type="match status" value="1"/>
</dbReference>
<organism evidence="5 6">
    <name type="scientific">Clostridium tagluense</name>
    <dbReference type="NCBI Taxonomy" id="360422"/>
    <lineage>
        <taxon>Bacteria</taxon>
        <taxon>Bacillati</taxon>
        <taxon>Bacillota</taxon>
        <taxon>Clostridia</taxon>
        <taxon>Eubacteriales</taxon>
        <taxon>Clostridiaceae</taxon>
        <taxon>Clostridium</taxon>
    </lineage>
</organism>
<dbReference type="PANTHER" id="PTHR32089:SF112">
    <property type="entry name" value="LYSOZYME-LIKE PROTEIN-RELATED"/>
    <property type="match status" value="1"/>
</dbReference>
<dbReference type="EMBL" id="BHYK01000015">
    <property type="protein sequence ID" value="GCD11195.1"/>
    <property type="molecule type" value="Genomic_DNA"/>
</dbReference>
<feature type="domain" description="Methyl-accepting transducer" evidence="4">
    <location>
        <begin position="149"/>
        <end position="286"/>
    </location>
</feature>
<dbReference type="PRINTS" id="PR00260">
    <property type="entry name" value="CHEMTRNSDUCR"/>
</dbReference>
<dbReference type="InterPro" id="IPR004089">
    <property type="entry name" value="MCPsignal_dom"/>
</dbReference>
<dbReference type="Pfam" id="PF00015">
    <property type="entry name" value="MCPsignal"/>
    <property type="match status" value="1"/>
</dbReference>
<dbReference type="RefSeq" id="WP_125002765.1">
    <property type="nucleotide sequence ID" value="NZ_BHYK01000015.1"/>
</dbReference>
<evidence type="ECO:0000313" key="6">
    <source>
        <dbReference type="Proteomes" id="UP000287872"/>
    </source>
</evidence>
<dbReference type="InterPro" id="IPR004090">
    <property type="entry name" value="Chemotax_Me-accpt_rcpt"/>
</dbReference>
<accession>A0A401UNS9</accession>
<name>A0A401UNS9_9CLOT</name>
<comment type="caution">
    <text evidence="5">The sequence shown here is derived from an EMBL/GenBank/DDBJ whole genome shotgun (WGS) entry which is preliminary data.</text>
</comment>
<dbReference type="GO" id="GO:0016020">
    <property type="term" value="C:membrane"/>
    <property type="evidence" value="ECO:0007669"/>
    <property type="project" value="InterPro"/>
</dbReference>
<dbReference type="GO" id="GO:0007165">
    <property type="term" value="P:signal transduction"/>
    <property type="evidence" value="ECO:0007669"/>
    <property type="project" value="UniProtKB-KW"/>
</dbReference>
<dbReference type="GO" id="GO:0004888">
    <property type="term" value="F:transmembrane signaling receptor activity"/>
    <property type="evidence" value="ECO:0007669"/>
    <property type="project" value="InterPro"/>
</dbReference>
<keyword evidence="6" id="KW-1185">Reference proteome</keyword>
<dbReference type="Gene3D" id="1.10.287.950">
    <property type="entry name" value="Methyl-accepting chemotaxis protein"/>
    <property type="match status" value="1"/>
</dbReference>
<reference evidence="5 6" key="1">
    <citation type="submission" date="2018-11" db="EMBL/GenBank/DDBJ databases">
        <title>Genome sequencing and assembly of Clostridium tagluense strain A121.</title>
        <authorList>
            <person name="Murakami T."/>
            <person name="Segawa T."/>
            <person name="Shcherbakova V.A."/>
            <person name="Mori H."/>
            <person name="Yoshimura Y."/>
        </authorList>
    </citation>
    <scope>NUCLEOTIDE SEQUENCE [LARGE SCALE GENOMIC DNA]</scope>
    <source>
        <strain evidence="5 6">A121</strain>
    </source>
</reference>
<dbReference type="PROSITE" id="PS50111">
    <property type="entry name" value="CHEMOTAXIS_TRANSDUC_2"/>
    <property type="match status" value="1"/>
</dbReference>
<evidence type="ECO:0000256" key="1">
    <source>
        <dbReference type="ARBA" id="ARBA00023224"/>
    </source>
</evidence>
<dbReference type="GO" id="GO:0006935">
    <property type="term" value="P:chemotaxis"/>
    <property type="evidence" value="ECO:0007669"/>
    <property type="project" value="InterPro"/>
</dbReference>
<protein>
    <submittedName>
        <fullName evidence="5">Methyl-accepting chemotaxis protein</fullName>
    </submittedName>
</protein>